<evidence type="ECO:0000256" key="5">
    <source>
        <dbReference type="ARBA" id="ARBA00023002"/>
    </source>
</evidence>
<accession>A0ABW4FZC4</accession>
<dbReference type="InterPro" id="IPR006151">
    <property type="entry name" value="Shikm_DH/Glu-tRNA_Rdtase"/>
</dbReference>
<dbReference type="Pfam" id="PF00745">
    <property type="entry name" value="GlutR_dimer"/>
    <property type="match status" value="1"/>
</dbReference>
<sequence>MTIVNVGLSYRISPAEVLEKLVVPSMELDDVLDRLHADPAIDEVVVLSTCNRFEVYAGTKGPPEPVIRAVSDMVAARAGIPVDELPQMAGVRVGTPAVEHLFSVACGLDSMAVGEDQIVAQIKAAARAAAEAGTTGPIVTGVIDAALRVSKRARTETTISTAGISLARAGIELADAHLGGLAASHAVVVGTGAVGKLAARLLREAGVQRLSVASRSEAGATRLAAAVHATPLRAEDVPAALADADLLITATGCIVPVVLAEDVRAARERAGGRALFVLDLGMPPDVEPAVGQLPDVTLADIDALGRHLAEQAVPADIPRVRAIVAAEVDSYVGRLHEAAAAPVIGAMHSQITQLAEAELLRLHDRMSSLSDELRAETTATVHRIVRKFLHGPTVRAKELSTDPEGAVYLEALRQLFGPTPSEAKA</sequence>
<dbReference type="InterPro" id="IPR018214">
    <property type="entry name" value="GluRdtase_CS"/>
</dbReference>
<evidence type="ECO:0000256" key="2">
    <source>
        <dbReference type="ARBA" id="ARBA00005916"/>
    </source>
</evidence>
<keyword evidence="5 8" id="KW-0560">Oxidoreductase</keyword>
<comment type="pathway">
    <text evidence="1 8 9">Porphyrin-containing compound metabolism; protoporphyrin-IX biosynthesis; 5-aminolevulinate from L-glutamyl-tRNA(Glu): step 1/2.</text>
</comment>
<comment type="miscellaneous">
    <text evidence="8">During catalysis, the active site Cys acts as a nucleophile attacking the alpha-carbonyl group of tRNA-bound glutamate with the formation of a thioester intermediate between enzyme and glutamate, and the concomitant release of tRNA(Glu). The thioester intermediate is finally reduced by direct hydride transfer from NADPH, to form the product GSA.</text>
</comment>
<evidence type="ECO:0000256" key="6">
    <source>
        <dbReference type="ARBA" id="ARBA00023244"/>
    </source>
</evidence>
<comment type="domain">
    <text evidence="8">Possesses an unusual extended V-shaped dimeric structure with each monomer consisting of three distinct domains arranged along a curved 'spinal' alpha-helix. The N-terminal catalytic domain specifically recognizes the glutamate moiety of the substrate. The second domain is the NADPH-binding domain, and the third C-terminal domain is responsible for dimerization.</text>
</comment>
<dbReference type="PANTHER" id="PTHR43013">
    <property type="entry name" value="GLUTAMYL-TRNA REDUCTASE"/>
    <property type="match status" value="1"/>
</dbReference>
<protein>
    <recommendedName>
        <fullName evidence="3 8">Glutamyl-tRNA reductase</fullName>
        <shortName evidence="8">GluTR</shortName>
        <ecNumber evidence="3 8">1.2.1.70</ecNumber>
    </recommendedName>
</protein>
<evidence type="ECO:0000313" key="14">
    <source>
        <dbReference type="Proteomes" id="UP001597145"/>
    </source>
</evidence>
<reference evidence="14" key="1">
    <citation type="journal article" date="2019" name="Int. J. Syst. Evol. Microbiol.">
        <title>The Global Catalogue of Microorganisms (GCM) 10K type strain sequencing project: providing services to taxonomists for standard genome sequencing and annotation.</title>
        <authorList>
            <consortium name="The Broad Institute Genomics Platform"/>
            <consortium name="The Broad Institute Genome Sequencing Center for Infectious Disease"/>
            <person name="Wu L."/>
            <person name="Ma J."/>
        </authorList>
    </citation>
    <scope>NUCLEOTIDE SEQUENCE [LARGE SCALE GENOMIC DNA]</scope>
    <source>
        <strain evidence="14">JCM 12165</strain>
    </source>
</reference>
<evidence type="ECO:0000256" key="3">
    <source>
        <dbReference type="ARBA" id="ARBA00012970"/>
    </source>
</evidence>
<evidence type="ECO:0000256" key="1">
    <source>
        <dbReference type="ARBA" id="ARBA00005059"/>
    </source>
</evidence>
<feature type="binding site" evidence="8">
    <location>
        <begin position="190"/>
        <end position="195"/>
    </location>
    <ligand>
        <name>NADP(+)</name>
        <dbReference type="ChEBI" id="CHEBI:58349"/>
    </ligand>
</feature>
<comment type="caution">
    <text evidence="13">The sequence shown here is derived from an EMBL/GenBank/DDBJ whole genome shotgun (WGS) entry which is preliminary data.</text>
</comment>
<dbReference type="Pfam" id="PF05201">
    <property type="entry name" value="GlutR_N"/>
    <property type="match status" value="1"/>
</dbReference>
<keyword evidence="6 8" id="KW-0627">Porphyrin biosynthesis</keyword>
<evidence type="ECO:0000259" key="12">
    <source>
        <dbReference type="Pfam" id="PF05201"/>
    </source>
</evidence>
<keyword evidence="14" id="KW-1185">Reference proteome</keyword>
<feature type="binding site" evidence="8">
    <location>
        <position position="121"/>
    </location>
    <ligand>
        <name>substrate</name>
    </ligand>
</feature>
<dbReference type="SUPFAM" id="SSF69075">
    <property type="entry name" value="Glutamyl tRNA-reductase dimerization domain"/>
    <property type="match status" value="1"/>
</dbReference>
<feature type="binding site" evidence="8">
    <location>
        <begin position="49"/>
        <end position="52"/>
    </location>
    <ligand>
        <name>substrate</name>
    </ligand>
</feature>
<evidence type="ECO:0000256" key="7">
    <source>
        <dbReference type="ARBA" id="ARBA00047464"/>
    </source>
</evidence>
<dbReference type="InterPro" id="IPR036453">
    <property type="entry name" value="GluRdtase_dimer_dom_sf"/>
</dbReference>
<comment type="function">
    <text evidence="8">Catalyzes the NADPH-dependent reduction of glutamyl-tRNA(Glu) to glutamate 1-semialdehyde (GSA).</text>
</comment>
<comment type="similarity">
    <text evidence="2 8 9">Belongs to the glutamyl-tRNA reductase family.</text>
</comment>
<feature type="active site" description="Nucleophile" evidence="8">
    <location>
        <position position="50"/>
    </location>
</feature>
<dbReference type="Pfam" id="PF01488">
    <property type="entry name" value="Shikimate_DH"/>
    <property type="match status" value="1"/>
</dbReference>
<dbReference type="Gene3D" id="3.40.50.720">
    <property type="entry name" value="NAD(P)-binding Rossmann-like Domain"/>
    <property type="match status" value="1"/>
</dbReference>
<proteinExistence type="inferred from homology"/>
<feature type="domain" description="Glutamyl-tRNA reductase N-terminal" evidence="12">
    <location>
        <begin position="6"/>
        <end position="157"/>
    </location>
</feature>
<dbReference type="HAMAP" id="MF_00087">
    <property type="entry name" value="Glu_tRNA_reductase"/>
    <property type="match status" value="1"/>
</dbReference>
<dbReference type="GO" id="GO:0008883">
    <property type="term" value="F:glutamyl-tRNA reductase activity"/>
    <property type="evidence" value="ECO:0007669"/>
    <property type="project" value="UniProtKB-EC"/>
</dbReference>
<evidence type="ECO:0000256" key="9">
    <source>
        <dbReference type="RuleBase" id="RU000584"/>
    </source>
</evidence>
<organism evidence="13 14">
    <name type="scientific">Pseudonocardia aurantiaca</name>
    <dbReference type="NCBI Taxonomy" id="75290"/>
    <lineage>
        <taxon>Bacteria</taxon>
        <taxon>Bacillati</taxon>
        <taxon>Actinomycetota</taxon>
        <taxon>Actinomycetes</taxon>
        <taxon>Pseudonocardiales</taxon>
        <taxon>Pseudonocardiaceae</taxon>
        <taxon>Pseudonocardia</taxon>
    </lineage>
</organism>
<feature type="domain" description="Quinate/shikimate 5-dehydrogenase/glutamyl-tRNA reductase" evidence="11">
    <location>
        <begin position="172"/>
        <end position="304"/>
    </location>
</feature>
<dbReference type="EC" id="1.2.1.70" evidence="3 8"/>
<dbReference type="PANTHER" id="PTHR43013:SF1">
    <property type="entry name" value="GLUTAMYL-TRNA REDUCTASE"/>
    <property type="match status" value="1"/>
</dbReference>
<evidence type="ECO:0000259" key="10">
    <source>
        <dbReference type="Pfam" id="PF00745"/>
    </source>
</evidence>
<dbReference type="PIRSF" id="PIRSF000445">
    <property type="entry name" value="4pyrrol_synth_GluRdtase"/>
    <property type="match status" value="1"/>
</dbReference>
<keyword evidence="4 8" id="KW-0521">NADP</keyword>
<dbReference type="PROSITE" id="PS00747">
    <property type="entry name" value="GLUTR"/>
    <property type="match status" value="1"/>
</dbReference>
<evidence type="ECO:0000256" key="8">
    <source>
        <dbReference type="HAMAP-Rule" id="MF_00087"/>
    </source>
</evidence>
<comment type="catalytic activity">
    <reaction evidence="7 8 9">
        <text>(S)-4-amino-5-oxopentanoate + tRNA(Glu) + NADP(+) = L-glutamyl-tRNA(Glu) + NADPH + H(+)</text>
        <dbReference type="Rhea" id="RHEA:12344"/>
        <dbReference type="Rhea" id="RHEA-COMP:9663"/>
        <dbReference type="Rhea" id="RHEA-COMP:9680"/>
        <dbReference type="ChEBI" id="CHEBI:15378"/>
        <dbReference type="ChEBI" id="CHEBI:57501"/>
        <dbReference type="ChEBI" id="CHEBI:57783"/>
        <dbReference type="ChEBI" id="CHEBI:58349"/>
        <dbReference type="ChEBI" id="CHEBI:78442"/>
        <dbReference type="ChEBI" id="CHEBI:78520"/>
        <dbReference type="EC" id="1.2.1.70"/>
    </reaction>
</comment>
<dbReference type="Gene3D" id="3.30.460.30">
    <property type="entry name" value="Glutamyl-tRNA reductase, N-terminal domain"/>
    <property type="match status" value="1"/>
</dbReference>
<dbReference type="InterPro" id="IPR036343">
    <property type="entry name" value="GluRdtase_N_sf"/>
</dbReference>
<dbReference type="Proteomes" id="UP001597145">
    <property type="component" value="Unassembled WGS sequence"/>
</dbReference>
<dbReference type="SUPFAM" id="SSF69742">
    <property type="entry name" value="Glutamyl tRNA-reductase catalytic, N-terminal domain"/>
    <property type="match status" value="1"/>
</dbReference>
<evidence type="ECO:0000259" key="11">
    <source>
        <dbReference type="Pfam" id="PF01488"/>
    </source>
</evidence>
<feature type="domain" description="Tetrapyrrole biosynthesis glutamyl-tRNA reductase dimerisation" evidence="10">
    <location>
        <begin position="320"/>
        <end position="417"/>
    </location>
</feature>
<evidence type="ECO:0000256" key="4">
    <source>
        <dbReference type="ARBA" id="ARBA00022857"/>
    </source>
</evidence>
<dbReference type="RefSeq" id="WP_343981301.1">
    <property type="nucleotide sequence ID" value="NZ_BAAAJG010000014.1"/>
</dbReference>
<gene>
    <name evidence="8 13" type="primary">hemA</name>
    <name evidence="13" type="ORF">ACFSCY_38615</name>
</gene>
<dbReference type="InterPro" id="IPR000343">
    <property type="entry name" value="4pyrrol_synth_GluRdtase"/>
</dbReference>
<dbReference type="NCBIfam" id="TIGR01035">
    <property type="entry name" value="hemA"/>
    <property type="match status" value="1"/>
</dbReference>
<dbReference type="InterPro" id="IPR036291">
    <property type="entry name" value="NAD(P)-bd_dom_sf"/>
</dbReference>
<feature type="binding site" evidence="8">
    <location>
        <position position="110"/>
    </location>
    <ligand>
        <name>substrate</name>
    </ligand>
</feature>
<evidence type="ECO:0000313" key="13">
    <source>
        <dbReference type="EMBL" id="MFD1535336.1"/>
    </source>
</evidence>
<dbReference type="EMBL" id="JBHUCP010000052">
    <property type="protein sequence ID" value="MFD1535336.1"/>
    <property type="molecule type" value="Genomic_DNA"/>
</dbReference>
<comment type="subunit">
    <text evidence="8">Homodimer.</text>
</comment>
<feature type="binding site" evidence="8">
    <location>
        <begin position="115"/>
        <end position="117"/>
    </location>
    <ligand>
        <name>substrate</name>
    </ligand>
</feature>
<dbReference type="InterPro" id="IPR015895">
    <property type="entry name" value="4pyrrol_synth_GluRdtase_N"/>
</dbReference>
<dbReference type="SUPFAM" id="SSF51735">
    <property type="entry name" value="NAD(P)-binding Rossmann-fold domains"/>
    <property type="match status" value="1"/>
</dbReference>
<dbReference type="InterPro" id="IPR015896">
    <property type="entry name" value="4pyrrol_synth_GluRdtase_dimer"/>
</dbReference>
<feature type="site" description="Important for activity" evidence="8">
    <location>
        <position position="100"/>
    </location>
</feature>
<name>A0ABW4FZC4_9PSEU</name>